<feature type="domain" description="Response regulatory" evidence="18">
    <location>
        <begin position="3"/>
        <end position="117"/>
    </location>
</feature>
<dbReference type="InterPro" id="IPR009057">
    <property type="entry name" value="Homeodomain-like_sf"/>
</dbReference>
<evidence type="ECO:0000256" key="4">
    <source>
        <dbReference type="ARBA" id="ARBA00022491"/>
    </source>
</evidence>
<dbReference type="InterPro" id="IPR027417">
    <property type="entry name" value="P-loop_NTPase"/>
</dbReference>
<dbReference type="SUPFAM" id="SSF52540">
    <property type="entry name" value="P-loop containing nucleoside triphosphate hydrolases"/>
    <property type="match status" value="1"/>
</dbReference>
<evidence type="ECO:0000256" key="13">
    <source>
        <dbReference type="ARBA" id="ARBA00023231"/>
    </source>
</evidence>
<dbReference type="Gene3D" id="3.40.50.300">
    <property type="entry name" value="P-loop containing nucleotide triphosphate hydrolases"/>
    <property type="match status" value="1"/>
</dbReference>
<dbReference type="InterPro" id="IPR025662">
    <property type="entry name" value="Sigma_54_int_dom_ATP-bd_1"/>
</dbReference>
<dbReference type="Pfam" id="PF25601">
    <property type="entry name" value="AAA_lid_14"/>
    <property type="match status" value="1"/>
</dbReference>
<evidence type="ECO:0000256" key="14">
    <source>
        <dbReference type="ARBA" id="ARBA00029881"/>
    </source>
</evidence>
<evidence type="ECO:0000313" key="20">
    <source>
        <dbReference type="Proteomes" id="UP000777784"/>
    </source>
</evidence>
<evidence type="ECO:0000256" key="5">
    <source>
        <dbReference type="ARBA" id="ARBA00022553"/>
    </source>
</evidence>
<dbReference type="InterPro" id="IPR003593">
    <property type="entry name" value="AAA+_ATPase"/>
</dbReference>
<evidence type="ECO:0000256" key="16">
    <source>
        <dbReference type="PROSITE-ProRule" id="PRU00169"/>
    </source>
</evidence>
<evidence type="ECO:0000256" key="6">
    <source>
        <dbReference type="ARBA" id="ARBA00022741"/>
    </source>
</evidence>
<keyword evidence="3" id="KW-0963">Cytoplasm</keyword>
<evidence type="ECO:0000259" key="18">
    <source>
        <dbReference type="PROSITE" id="PS50110"/>
    </source>
</evidence>
<dbReference type="Pfam" id="PF00158">
    <property type="entry name" value="Sigma54_activat"/>
    <property type="match status" value="1"/>
</dbReference>
<dbReference type="PROSITE" id="PS50110">
    <property type="entry name" value="RESPONSE_REGULATORY"/>
    <property type="match status" value="1"/>
</dbReference>
<dbReference type="GO" id="GO:0006355">
    <property type="term" value="P:regulation of DNA-templated transcription"/>
    <property type="evidence" value="ECO:0007669"/>
    <property type="project" value="InterPro"/>
</dbReference>
<keyword evidence="10" id="KW-0238">DNA-binding</keyword>
<dbReference type="Gene3D" id="1.10.10.60">
    <property type="entry name" value="Homeodomain-like"/>
    <property type="match status" value="1"/>
</dbReference>
<reference evidence="19" key="1">
    <citation type="submission" date="2021-05" db="EMBL/GenBank/DDBJ databases">
        <title>Energy efficiency and biological interactions define the core microbiome of deep oligotrophic groundwater.</title>
        <authorList>
            <person name="Mehrshad M."/>
            <person name="Lopez-Fernandez M."/>
            <person name="Bell E."/>
            <person name="Bernier-Latmani R."/>
            <person name="Bertilsson S."/>
            <person name="Dopson M."/>
        </authorList>
    </citation>
    <scope>NUCLEOTIDE SEQUENCE</scope>
    <source>
        <strain evidence="19">Modern_marine.mb.64</strain>
    </source>
</reference>
<dbReference type="InterPro" id="IPR025943">
    <property type="entry name" value="Sigma_54_int_dom_ATP-bd_2"/>
</dbReference>
<dbReference type="GO" id="GO:0043565">
    <property type="term" value="F:sequence-specific DNA binding"/>
    <property type="evidence" value="ECO:0007669"/>
    <property type="project" value="InterPro"/>
</dbReference>
<dbReference type="AlphaFoldDB" id="A0A948W751"/>
<dbReference type="PROSITE" id="PS00676">
    <property type="entry name" value="SIGMA54_INTERACT_2"/>
    <property type="match status" value="1"/>
</dbReference>
<dbReference type="SUPFAM" id="SSF52172">
    <property type="entry name" value="CheY-like"/>
    <property type="match status" value="1"/>
</dbReference>
<dbReference type="PANTHER" id="PTHR32071">
    <property type="entry name" value="TRANSCRIPTIONAL REGULATORY PROTEIN"/>
    <property type="match status" value="1"/>
</dbReference>
<accession>A0A948W751</accession>
<dbReference type="Pfam" id="PF02954">
    <property type="entry name" value="HTH_8"/>
    <property type="match status" value="1"/>
</dbReference>
<evidence type="ECO:0000256" key="2">
    <source>
        <dbReference type="ARBA" id="ARBA00019059"/>
    </source>
</evidence>
<evidence type="ECO:0000259" key="17">
    <source>
        <dbReference type="PROSITE" id="PS50045"/>
    </source>
</evidence>
<keyword evidence="7" id="KW-0067">ATP-binding</keyword>
<evidence type="ECO:0000256" key="15">
    <source>
        <dbReference type="ARBA" id="ARBA00031910"/>
    </source>
</evidence>
<name>A0A948W751_UNCEI</name>
<protein>
    <recommendedName>
        <fullName evidence="2">DNA-binding transcriptional regulator NtrC</fullName>
    </recommendedName>
    <alternativeName>
        <fullName evidence="14">Nitrogen regulation protein NR(I)</fullName>
    </alternativeName>
    <alternativeName>
        <fullName evidence="15">Nitrogen regulator I</fullName>
    </alternativeName>
</protein>
<dbReference type="Proteomes" id="UP000777784">
    <property type="component" value="Unassembled WGS sequence"/>
</dbReference>
<dbReference type="GO" id="GO:0000160">
    <property type="term" value="P:phosphorelay signal transduction system"/>
    <property type="evidence" value="ECO:0007669"/>
    <property type="project" value="UniProtKB-KW"/>
</dbReference>
<evidence type="ECO:0000256" key="3">
    <source>
        <dbReference type="ARBA" id="ARBA00022490"/>
    </source>
</evidence>
<dbReference type="SUPFAM" id="SSF46689">
    <property type="entry name" value="Homeodomain-like"/>
    <property type="match status" value="1"/>
</dbReference>
<dbReference type="SMART" id="SM00382">
    <property type="entry name" value="AAA"/>
    <property type="match status" value="1"/>
</dbReference>
<evidence type="ECO:0000256" key="11">
    <source>
        <dbReference type="ARBA" id="ARBA00023159"/>
    </source>
</evidence>
<keyword evidence="6" id="KW-0547">Nucleotide-binding</keyword>
<gene>
    <name evidence="19" type="ORF">KJ970_10175</name>
</gene>
<evidence type="ECO:0000313" key="19">
    <source>
        <dbReference type="EMBL" id="MBU2691286.1"/>
    </source>
</evidence>
<dbReference type="FunFam" id="3.40.50.300:FF:000006">
    <property type="entry name" value="DNA-binding transcriptional regulator NtrC"/>
    <property type="match status" value="1"/>
</dbReference>
<dbReference type="EMBL" id="JAHJDP010000053">
    <property type="protein sequence ID" value="MBU2691286.1"/>
    <property type="molecule type" value="Genomic_DNA"/>
</dbReference>
<dbReference type="PANTHER" id="PTHR32071:SF95">
    <property type="entry name" value="DNA-BINDING TRANSCRIPTIONAL REGULATOR NTRC"/>
    <property type="match status" value="1"/>
</dbReference>
<feature type="domain" description="Sigma-54 factor interaction" evidence="17">
    <location>
        <begin position="147"/>
        <end position="375"/>
    </location>
</feature>
<dbReference type="Gene3D" id="1.10.8.60">
    <property type="match status" value="1"/>
</dbReference>
<keyword evidence="13" id="KW-0535">Nitrogen fixation</keyword>
<keyword evidence="8" id="KW-0902">Two-component regulatory system</keyword>
<feature type="modified residue" description="4-aspartylphosphate" evidence="16">
    <location>
        <position position="52"/>
    </location>
</feature>
<dbReference type="InterPro" id="IPR001789">
    <property type="entry name" value="Sig_transdc_resp-reg_receiver"/>
</dbReference>
<evidence type="ECO:0000256" key="10">
    <source>
        <dbReference type="ARBA" id="ARBA00023125"/>
    </source>
</evidence>
<evidence type="ECO:0000256" key="9">
    <source>
        <dbReference type="ARBA" id="ARBA00023015"/>
    </source>
</evidence>
<dbReference type="Pfam" id="PF00072">
    <property type="entry name" value="Response_reg"/>
    <property type="match status" value="1"/>
</dbReference>
<dbReference type="GO" id="GO:0005737">
    <property type="term" value="C:cytoplasm"/>
    <property type="evidence" value="ECO:0007669"/>
    <property type="project" value="UniProtKB-SubCell"/>
</dbReference>
<dbReference type="SMART" id="SM00448">
    <property type="entry name" value="REC"/>
    <property type="match status" value="1"/>
</dbReference>
<dbReference type="InterPro" id="IPR058031">
    <property type="entry name" value="AAA_lid_NorR"/>
</dbReference>
<dbReference type="PROSITE" id="PS00688">
    <property type="entry name" value="SIGMA54_INTERACT_3"/>
    <property type="match status" value="1"/>
</dbReference>
<dbReference type="PROSITE" id="PS00675">
    <property type="entry name" value="SIGMA54_INTERACT_1"/>
    <property type="match status" value="1"/>
</dbReference>
<keyword evidence="12" id="KW-0804">Transcription</keyword>
<dbReference type="PROSITE" id="PS50045">
    <property type="entry name" value="SIGMA54_INTERACT_4"/>
    <property type="match status" value="1"/>
</dbReference>
<evidence type="ECO:0000256" key="12">
    <source>
        <dbReference type="ARBA" id="ARBA00023163"/>
    </source>
</evidence>
<dbReference type="InterPro" id="IPR002078">
    <property type="entry name" value="Sigma_54_int"/>
</dbReference>
<keyword evidence="4" id="KW-0678">Repressor</keyword>
<comment type="caution">
    <text evidence="19">The sequence shown here is derived from an EMBL/GenBank/DDBJ whole genome shotgun (WGS) entry which is preliminary data.</text>
</comment>
<comment type="subcellular location">
    <subcellularLocation>
        <location evidence="1">Cytoplasm</location>
    </subcellularLocation>
</comment>
<evidence type="ECO:0000256" key="7">
    <source>
        <dbReference type="ARBA" id="ARBA00022840"/>
    </source>
</evidence>
<evidence type="ECO:0000256" key="8">
    <source>
        <dbReference type="ARBA" id="ARBA00023012"/>
    </source>
</evidence>
<organism evidence="19 20">
    <name type="scientific">Eiseniibacteriota bacterium</name>
    <dbReference type="NCBI Taxonomy" id="2212470"/>
    <lineage>
        <taxon>Bacteria</taxon>
        <taxon>Candidatus Eiseniibacteriota</taxon>
    </lineage>
</organism>
<evidence type="ECO:0000256" key="1">
    <source>
        <dbReference type="ARBA" id="ARBA00004496"/>
    </source>
</evidence>
<proteinExistence type="predicted"/>
<dbReference type="GO" id="GO:0005524">
    <property type="term" value="F:ATP binding"/>
    <property type="evidence" value="ECO:0007669"/>
    <property type="project" value="UniProtKB-KW"/>
</dbReference>
<keyword evidence="9" id="KW-0805">Transcription regulation</keyword>
<dbReference type="InterPro" id="IPR025944">
    <property type="entry name" value="Sigma_54_int_dom_CS"/>
</dbReference>
<dbReference type="Gene3D" id="3.40.50.2300">
    <property type="match status" value="1"/>
</dbReference>
<dbReference type="CDD" id="cd00009">
    <property type="entry name" value="AAA"/>
    <property type="match status" value="1"/>
</dbReference>
<dbReference type="InterPro" id="IPR011006">
    <property type="entry name" value="CheY-like_superfamily"/>
</dbReference>
<keyword evidence="11" id="KW-0010">Activator</keyword>
<sequence length="457" mass="51663">MSRILIIDDDRALCRSLQIQIEAEGHIAEVSYNLSDGLKMIEKSAPELIFLDLSLPDGNGLDLLRELMERDSLLPIVMITGSHEMSTTIEAMRLGAFDYIRKPIGREEFLLMIEKYNRLKNAGLMQAPGGMPFGEMDLQPEEVSREIVGKDPKIIDLLKEIGLSSRGRITILIEGESGTGKELVARALHEATSPGKPFVAINCSSIVSTLPESELFGHERGAFTGAEKRKLGKFEYAQEGTVFLDEIGDMAFELQAKLLRVLQEREFERVGGLEALPFKARVIAATNRDLERMVKEKEFREDLYYRLAVSKIRVPPLRERRGDIPLLLDHFIPRISRRIHKPAQSIDEKALNLLSQYEWPGNIRELENVLTRAIALTAGPVITAEHLSFLFPTMGSRNATMSFPAKIIPLSQMEKEYIHSALEVNKWNINRTAKLLEISPTTLRKKITDNELRRPPR</sequence>
<keyword evidence="5 16" id="KW-0597">Phosphoprotein</keyword>
<dbReference type="InterPro" id="IPR002197">
    <property type="entry name" value="HTH_Fis"/>
</dbReference>